<proteinExistence type="predicted"/>
<organism evidence="11 12">
    <name type="scientific">Leptothrix cholodnii (strain ATCC 51168 / LMG 8142 / SP-6)</name>
    <name type="common">Leptothrix discophora (strain SP-6)</name>
    <dbReference type="NCBI Taxonomy" id="395495"/>
    <lineage>
        <taxon>Bacteria</taxon>
        <taxon>Pseudomonadati</taxon>
        <taxon>Pseudomonadota</taxon>
        <taxon>Betaproteobacteria</taxon>
        <taxon>Burkholderiales</taxon>
        <taxon>Sphaerotilaceae</taxon>
        <taxon>Leptothrix</taxon>
    </lineage>
</organism>
<dbReference type="Pfam" id="PF25601">
    <property type="entry name" value="AAA_lid_14"/>
    <property type="match status" value="1"/>
</dbReference>
<dbReference type="Pfam" id="PF02954">
    <property type="entry name" value="HTH_8"/>
    <property type="match status" value="1"/>
</dbReference>
<dbReference type="InterPro" id="IPR025662">
    <property type="entry name" value="Sigma_54_int_dom_ATP-bd_1"/>
</dbReference>
<dbReference type="InterPro" id="IPR011006">
    <property type="entry name" value="CheY-like_superfamily"/>
</dbReference>
<dbReference type="eggNOG" id="COG2204">
    <property type="taxonomic scope" value="Bacteria"/>
</dbReference>
<evidence type="ECO:0000256" key="1">
    <source>
        <dbReference type="ARBA" id="ARBA00022553"/>
    </source>
</evidence>
<evidence type="ECO:0000256" key="2">
    <source>
        <dbReference type="ARBA" id="ARBA00022741"/>
    </source>
</evidence>
<dbReference type="RefSeq" id="WP_012349330.1">
    <property type="nucleotide sequence ID" value="NC_010524.1"/>
</dbReference>
<evidence type="ECO:0000313" key="11">
    <source>
        <dbReference type="EMBL" id="ACB36589.1"/>
    </source>
</evidence>
<dbReference type="STRING" id="395495.Lcho_4338"/>
<keyword evidence="3" id="KW-0067">ATP-binding</keyword>
<dbReference type="FunFam" id="3.40.50.300:FF:000006">
    <property type="entry name" value="DNA-binding transcriptional regulator NtrC"/>
    <property type="match status" value="1"/>
</dbReference>
<dbReference type="FunFam" id="3.40.50.2300:FF:000018">
    <property type="entry name" value="DNA-binding transcriptional regulator NtrC"/>
    <property type="match status" value="1"/>
</dbReference>
<dbReference type="GO" id="GO:0006355">
    <property type="term" value="P:regulation of DNA-templated transcription"/>
    <property type="evidence" value="ECO:0007669"/>
    <property type="project" value="InterPro"/>
</dbReference>
<dbReference type="InterPro" id="IPR025944">
    <property type="entry name" value="Sigma_54_int_dom_CS"/>
</dbReference>
<evidence type="ECO:0000256" key="4">
    <source>
        <dbReference type="ARBA" id="ARBA00023012"/>
    </source>
</evidence>
<dbReference type="SMART" id="SM00382">
    <property type="entry name" value="AAA"/>
    <property type="match status" value="1"/>
</dbReference>
<dbReference type="Gene3D" id="1.10.8.60">
    <property type="match status" value="1"/>
</dbReference>
<keyword evidence="2" id="KW-0547">Nucleotide-binding</keyword>
<dbReference type="SMART" id="SM00448">
    <property type="entry name" value="REC"/>
    <property type="match status" value="1"/>
</dbReference>
<name>B1Y0B0_LEPCP</name>
<feature type="modified residue" description="4-aspartylphosphate" evidence="8">
    <location>
        <position position="61"/>
    </location>
</feature>
<evidence type="ECO:0000256" key="8">
    <source>
        <dbReference type="PROSITE-ProRule" id="PRU00169"/>
    </source>
</evidence>
<dbReference type="PRINTS" id="PR01590">
    <property type="entry name" value="HTHFIS"/>
</dbReference>
<evidence type="ECO:0000313" key="12">
    <source>
        <dbReference type="Proteomes" id="UP000001693"/>
    </source>
</evidence>
<dbReference type="PROSITE" id="PS00676">
    <property type="entry name" value="SIGMA54_INTERACT_2"/>
    <property type="match status" value="1"/>
</dbReference>
<keyword evidence="7" id="KW-0804">Transcription</keyword>
<dbReference type="SUPFAM" id="SSF52540">
    <property type="entry name" value="P-loop containing nucleoside triphosphate hydrolases"/>
    <property type="match status" value="1"/>
</dbReference>
<accession>B1Y0B0</accession>
<gene>
    <name evidence="11" type="ordered locus">Lcho_4338</name>
</gene>
<dbReference type="InterPro" id="IPR009057">
    <property type="entry name" value="Homeodomain-like_sf"/>
</dbReference>
<feature type="domain" description="Response regulatory" evidence="10">
    <location>
        <begin position="12"/>
        <end position="126"/>
    </location>
</feature>
<dbReference type="Gene3D" id="1.10.10.60">
    <property type="entry name" value="Homeodomain-like"/>
    <property type="match status" value="1"/>
</dbReference>
<evidence type="ECO:0000256" key="3">
    <source>
        <dbReference type="ARBA" id="ARBA00022840"/>
    </source>
</evidence>
<dbReference type="InterPro" id="IPR058031">
    <property type="entry name" value="AAA_lid_NorR"/>
</dbReference>
<dbReference type="Gene3D" id="3.40.50.300">
    <property type="entry name" value="P-loop containing nucleotide triphosphate hydrolases"/>
    <property type="match status" value="1"/>
</dbReference>
<dbReference type="SUPFAM" id="SSF52172">
    <property type="entry name" value="CheY-like"/>
    <property type="match status" value="1"/>
</dbReference>
<evidence type="ECO:0000259" key="9">
    <source>
        <dbReference type="PROSITE" id="PS50045"/>
    </source>
</evidence>
<keyword evidence="5" id="KW-0805">Transcription regulation</keyword>
<keyword evidence="1 8" id="KW-0597">Phosphoprotein</keyword>
<evidence type="ECO:0000256" key="7">
    <source>
        <dbReference type="ARBA" id="ARBA00023163"/>
    </source>
</evidence>
<dbReference type="InterPro" id="IPR025943">
    <property type="entry name" value="Sigma_54_int_dom_ATP-bd_2"/>
</dbReference>
<dbReference type="GO" id="GO:0043565">
    <property type="term" value="F:sequence-specific DNA binding"/>
    <property type="evidence" value="ECO:0007669"/>
    <property type="project" value="InterPro"/>
</dbReference>
<dbReference type="PROSITE" id="PS50045">
    <property type="entry name" value="SIGMA54_INTERACT_4"/>
    <property type="match status" value="1"/>
</dbReference>
<dbReference type="PANTHER" id="PTHR32071:SF57">
    <property type="entry name" value="C4-DICARBOXYLATE TRANSPORT TRANSCRIPTIONAL REGULATORY PROTEIN DCTD"/>
    <property type="match status" value="1"/>
</dbReference>
<dbReference type="OrthoDB" id="9761705at2"/>
<dbReference type="Proteomes" id="UP000001693">
    <property type="component" value="Chromosome"/>
</dbReference>
<dbReference type="EMBL" id="CP001013">
    <property type="protein sequence ID" value="ACB36589.1"/>
    <property type="molecule type" value="Genomic_DNA"/>
</dbReference>
<dbReference type="AlphaFoldDB" id="B1Y0B0"/>
<keyword evidence="4" id="KW-0902">Two-component regulatory system</keyword>
<dbReference type="KEGG" id="lch:Lcho_4338"/>
<dbReference type="Pfam" id="PF00158">
    <property type="entry name" value="Sigma54_activat"/>
    <property type="match status" value="1"/>
</dbReference>
<dbReference type="HOGENOM" id="CLU_000445_0_5_4"/>
<dbReference type="GO" id="GO:0000160">
    <property type="term" value="P:phosphorelay signal transduction system"/>
    <property type="evidence" value="ECO:0007669"/>
    <property type="project" value="UniProtKB-KW"/>
</dbReference>
<dbReference type="PANTHER" id="PTHR32071">
    <property type="entry name" value="TRANSCRIPTIONAL REGULATORY PROTEIN"/>
    <property type="match status" value="1"/>
</dbReference>
<dbReference type="InterPro" id="IPR002078">
    <property type="entry name" value="Sigma_54_int"/>
</dbReference>
<evidence type="ECO:0000256" key="6">
    <source>
        <dbReference type="ARBA" id="ARBA00023125"/>
    </source>
</evidence>
<reference evidence="11 12" key="1">
    <citation type="submission" date="2008-03" db="EMBL/GenBank/DDBJ databases">
        <title>Complete sequence of Leptothrix cholodnii SP-6.</title>
        <authorList>
            <consortium name="US DOE Joint Genome Institute"/>
            <person name="Copeland A."/>
            <person name="Lucas S."/>
            <person name="Lapidus A."/>
            <person name="Glavina del Rio T."/>
            <person name="Dalin E."/>
            <person name="Tice H."/>
            <person name="Bruce D."/>
            <person name="Goodwin L."/>
            <person name="Pitluck S."/>
            <person name="Chertkov O."/>
            <person name="Brettin T."/>
            <person name="Detter J.C."/>
            <person name="Han C."/>
            <person name="Kuske C.R."/>
            <person name="Schmutz J."/>
            <person name="Larimer F."/>
            <person name="Land M."/>
            <person name="Hauser L."/>
            <person name="Kyrpides N."/>
            <person name="Lykidis A."/>
            <person name="Emerson D."/>
            <person name="Richardson P."/>
        </authorList>
    </citation>
    <scope>NUCLEOTIDE SEQUENCE [LARGE SCALE GENOMIC DNA]</scope>
    <source>
        <strain evidence="12">ATCC 51168 / LMG 8142 / SP-6</strain>
    </source>
</reference>
<dbReference type="CDD" id="cd17549">
    <property type="entry name" value="REC_DctD-like"/>
    <property type="match status" value="1"/>
</dbReference>
<sequence>MSEATPEAAAIRVIYVEDDEDVRAGSAQALELAGLAVDAFGSVEAARARIRAGVPAVVLSDVQLPGSSGTEWLDQIRAIDAELPVILVTGHGDIAMAVQAMRRGAYDFIAKPYSSDQLVTVVRRAAEKRRLTLQVQALRDEMDTWHGIQALLLGRSAQMQKVRRTVMNLASTSADVVIYGETGTGKDLVARCLHDHSDRRRAHYVPLNCGGLPEALAESELFGHEVGSFTGATRQRIGKFEHAHGGTLFLDEIESMPMAVQIKLLRALQERSIERVGSNTPVAVNCRVIAAAKQDLKRLSDQQKFRADLYYRIGVAFIELPPLRERREDIPLLFEHFTLQAAGRYQRSAPSLSGAQLAELMAHPWPGNVRELHNVADRFVLGLLGERLELAAQDQAQPSKLPEQIEQFERVMISEALKRQHGDVALAAKALGLPKQTLYDKLRRLRISTDSFKPEG</sequence>
<keyword evidence="12" id="KW-1185">Reference proteome</keyword>
<dbReference type="GO" id="GO:0005524">
    <property type="term" value="F:ATP binding"/>
    <property type="evidence" value="ECO:0007669"/>
    <property type="project" value="UniProtKB-KW"/>
</dbReference>
<dbReference type="InterPro" id="IPR003593">
    <property type="entry name" value="AAA+_ATPase"/>
</dbReference>
<dbReference type="CDD" id="cd00009">
    <property type="entry name" value="AAA"/>
    <property type="match status" value="1"/>
</dbReference>
<dbReference type="InterPro" id="IPR001789">
    <property type="entry name" value="Sig_transdc_resp-reg_receiver"/>
</dbReference>
<dbReference type="PROSITE" id="PS00675">
    <property type="entry name" value="SIGMA54_INTERACT_1"/>
    <property type="match status" value="1"/>
</dbReference>
<dbReference type="Pfam" id="PF00072">
    <property type="entry name" value="Response_reg"/>
    <property type="match status" value="1"/>
</dbReference>
<dbReference type="PROSITE" id="PS00688">
    <property type="entry name" value="SIGMA54_INTERACT_3"/>
    <property type="match status" value="1"/>
</dbReference>
<protein>
    <submittedName>
        <fullName evidence="11">Two component, sigma54 specific, transcriptional regulator, Fis family</fullName>
    </submittedName>
</protein>
<dbReference type="InterPro" id="IPR027417">
    <property type="entry name" value="P-loop_NTPase"/>
</dbReference>
<evidence type="ECO:0000256" key="5">
    <source>
        <dbReference type="ARBA" id="ARBA00023015"/>
    </source>
</evidence>
<dbReference type="PROSITE" id="PS50110">
    <property type="entry name" value="RESPONSE_REGULATORY"/>
    <property type="match status" value="1"/>
</dbReference>
<evidence type="ECO:0000259" key="10">
    <source>
        <dbReference type="PROSITE" id="PS50110"/>
    </source>
</evidence>
<dbReference type="Gene3D" id="3.40.50.2300">
    <property type="match status" value="1"/>
</dbReference>
<dbReference type="InterPro" id="IPR002197">
    <property type="entry name" value="HTH_Fis"/>
</dbReference>
<keyword evidence="6" id="KW-0238">DNA-binding</keyword>
<dbReference type="SUPFAM" id="SSF46689">
    <property type="entry name" value="Homeodomain-like"/>
    <property type="match status" value="1"/>
</dbReference>
<feature type="domain" description="Sigma-54 factor interaction" evidence="9">
    <location>
        <begin position="152"/>
        <end position="381"/>
    </location>
</feature>